<evidence type="ECO:0000313" key="2">
    <source>
        <dbReference type="Proteomes" id="UP000580250"/>
    </source>
</evidence>
<dbReference type="AlphaFoldDB" id="A0A6V7UX02"/>
<sequence>MFLMKEIPCKGKEIAHFPHVPLTKNPILFSSSLDIEYCCVNLYRKKNKMIQTKQNSILMVM</sequence>
<dbReference type="EMBL" id="CAJEWN010000125">
    <property type="protein sequence ID" value="CAD2167233.1"/>
    <property type="molecule type" value="Genomic_DNA"/>
</dbReference>
<reference evidence="1 2" key="1">
    <citation type="submission" date="2020-08" db="EMBL/GenBank/DDBJ databases">
        <authorList>
            <person name="Koutsovoulos G."/>
            <person name="Danchin GJ E."/>
        </authorList>
    </citation>
    <scope>NUCLEOTIDE SEQUENCE [LARGE SCALE GENOMIC DNA]</scope>
</reference>
<dbReference type="Proteomes" id="UP000580250">
    <property type="component" value="Unassembled WGS sequence"/>
</dbReference>
<comment type="caution">
    <text evidence="1">The sequence shown here is derived from an EMBL/GenBank/DDBJ whole genome shotgun (WGS) entry which is preliminary data.</text>
</comment>
<gene>
    <name evidence="1" type="ORF">MENT_LOCUS18514</name>
</gene>
<name>A0A6V7UX02_MELEN</name>
<proteinExistence type="predicted"/>
<protein>
    <submittedName>
        <fullName evidence="1">Uncharacterized protein</fullName>
    </submittedName>
</protein>
<accession>A0A6V7UX02</accession>
<organism evidence="1 2">
    <name type="scientific">Meloidogyne enterolobii</name>
    <name type="common">Root-knot nematode worm</name>
    <name type="synonym">Meloidogyne mayaguensis</name>
    <dbReference type="NCBI Taxonomy" id="390850"/>
    <lineage>
        <taxon>Eukaryota</taxon>
        <taxon>Metazoa</taxon>
        <taxon>Ecdysozoa</taxon>
        <taxon>Nematoda</taxon>
        <taxon>Chromadorea</taxon>
        <taxon>Rhabditida</taxon>
        <taxon>Tylenchina</taxon>
        <taxon>Tylenchomorpha</taxon>
        <taxon>Tylenchoidea</taxon>
        <taxon>Meloidogynidae</taxon>
        <taxon>Meloidogyninae</taxon>
        <taxon>Meloidogyne</taxon>
    </lineage>
</organism>
<evidence type="ECO:0000313" key="1">
    <source>
        <dbReference type="EMBL" id="CAD2167233.1"/>
    </source>
</evidence>